<evidence type="ECO:0000256" key="4">
    <source>
        <dbReference type="ARBA" id="ARBA00022723"/>
    </source>
</evidence>
<dbReference type="InterPro" id="IPR013083">
    <property type="entry name" value="Znf_RING/FYVE/PHD"/>
</dbReference>
<dbReference type="PROSITE" id="PS00518">
    <property type="entry name" value="ZF_RING_1"/>
    <property type="match status" value="1"/>
</dbReference>
<reference evidence="11" key="1">
    <citation type="submission" date="2025-08" db="UniProtKB">
        <authorList>
            <consortium name="Ensembl"/>
        </authorList>
    </citation>
    <scope>IDENTIFICATION</scope>
</reference>
<keyword evidence="6" id="KW-0862">Zinc</keyword>
<dbReference type="InterPro" id="IPR017907">
    <property type="entry name" value="Znf_RING_CS"/>
</dbReference>
<evidence type="ECO:0000256" key="9">
    <source>
        <dbReference type="PROSITE-ProRule" id="PRU00175"/>
    </source>
</evidence>
<keyword evidence="3" id="KW-0808">Transferase</keyword>
<dbReference type="SUPFAM" id="SSF57850">
    <property type="entry name" value="RING/U-box"/>
    <property type="match status" value="1"/>
</dbReference>
<dbReference type="Gene3D" id="3.30.40.10">
    <property type="entry name" value="Zinc/RING finger domain, C3HC4 (zinc finger)"/>
    <property type="match status" value="1"/>
</dbReference>
<dbReference type="InterPro" id="IPR001841">
    <property type="entry name" value="Znf_RING"/>
</dbReference>
<evidence type="ECO:0000256" key="5">
    <source>
        <dbReference type="ARBA" id="ARBA00022771"/>
    </source>
</evidence>
<evidence type="ECO:0000313" key="11">
    <source>
        <dbReference type="Ensembl" id="ENSCPGP00000017170.1"/>
    </source>
</evidence>
<dbReference type="AlphaFoldDB" id="A0A8C3K312"/>
<evidence type="ECO:0000256" key="7">
    <source>
        <dbReference type="ARBA" id="ARBA00023015"/>
    </source>
</evidence>
<dbReference type="EC" id="2.3.2.27" evidence="2"/>
<evidence type="ECO:0000256" key="6">
    <source>
        <dbReference type="ARBA" id="ARBA00022833"/>
    </source>
</evidence>
<dbReference type="Ensembl" id="ENSCPGT00000018775.1">
    <property type="protein sequence ID" value="ENSCPGP00000017170.1"/>
    <property type="gene ID" value="ENSCPGG00000012060.1"/>
</dbReference>
<keyword evidence="12" id="KW-1185">Reference proteome</keyword>
<evidence type="ECO:0000256" key="2">
    <source>
        <dbReference type="ARBA" id="ARBA00012483"/>
    </source>
</evidence>
<keyword evidence="7" id="KW-0805">Transcription regulation</keyword>
<keyword evidence="5 9" id="KW-0863">Zinc-finger</keyword>
<name>A0A8C3K312_9CHAR</name>
<evidence type="ECO:0000256" key="8">
    <source>
        <dbReference type="ARBA" id="ARBA00023163"/>
    </source>
</evidence>
<dbReference type="GO" id="GO:0061630">
    <property type="term" value="F:ubiquitin protein ligase activity"/>
    <property type="evidence" value="ECO:0007669"/>
    <property type="project" value="UniProtKB-EC"/>
</dbReference>
<keyword evidence="8" id="KW-0804">Transcription</keyword>
<accession>A0A8C3K312</accession>
<dbReference type="Proteomes" id="UP000694419">
    <property type="component" value="Unplaced"/>
</dbReference>
<sequence length="85" mass="9754">MIRNWEDAAYAMPCLHQFCFQCIQRWANSKPECPLCRRRVHSIVHSVQADNDFEEVAIAPSASLASEYTLSCSSSLQHLMFFILC</sequence>
<feature type="domain" description="RING-type" evidence="10">
    <location>
        <begin position="12"/>
        <end position="37"/>
    </location>
</feature>
<reference evidence="11" key="2">
    <citation type="submission" date="2025-09" db="UniProtKB">
        <authorList>
            <consortium name="Ensembl"/>
        </authorList>
    </citation>
    <scope>IDENTIFICATION</scope>
</reference>
<keyword evidence="4" id="KW-0479">Metal-binding</keyword>
<evidence type="ECO:0000313" key="12">
    <source>
        <dbReference type="Proteomes" id="UP000694419"/>
    </source>
</evidence>
<dbReference type="PANTHER" id="PTHR46077:SF1">
    <property type="entry name" value="TOP1 BINDING ARGININE_SERINE RICH PROTEIN, E3 UBIQUITIN LIGASE"/>
    <property type="match status" value="1"/>
</dbReference>
<evidence type="ECO:0000256" key="3">
    <source>
        <dbReference type="ARBA" id="ARBA00022679"/>
    </source>
</evidence>
<dbReference type="Pfam" id="PF00097">
    <property type="entry name" value="zf-C3HC4"/>
    <property type="match status" value="1"/>
</dbReference>
<dbReference type="GO" id="GO:0008270">
    <property type="term" value="F:zinc ion binding"/>
    <property type="evidence" value="ECO:0007669"/>
    <property type="project" value="UniProtKB-KW"/>
</dbReference>
<protein>
    <recommendedName>
        <fullName evidence="2">RING-type E3 ubiquitin transferase</fullName>
        <ecNumber evidence="2">2.3.2.27</ecNumber>
    </recommendedName>
</protein>
<dbReference type="PROSITE" id="PS50089">
    <property type="entry name" value="ZF_RING_2"/>
    <property type="match status" value="1"/>
</dbReference>
<organism evidence="11 12">
    <name type="scientific">Calidris pygmaea</name>
    <name type="common">Spoon-billed sandpiper</name>
    <dbReference type="NCBI Taxonomy" id="425635"/>
    <lineage>
        <taxon>Eukaryota</taxon>
        <taxon>Metazoa</taxon>
        <taxon>Chordata</taxon>
        <taxon>Craniata</taxon>
        <taxon>Vertebrata</taxon>
        <taxon>Euteleostomi</taxon>
        <taxon>Archelosauria</taxon>
        <taxon>Archosauria</taxon>
        <taxon>Dinosauria</taxon>
        <taxon>Saurischia</taxon>
        <taxon>Theropoda</taxon>
        <taxon>Coelurosauria</taxon>
        <taxon>Aves</taxon>
        <taxon>Neognathae</taxon>
        <taxon>Neoaves</taxon>
        <taxon>Charadriiformes</taxon>
        <taxon>Scolopacidae</taxon>
        <taxon>Calidris</taxon>
    </lineage>
</organism>
<evidence type="ECO:0000256" key="1">
    <source>
        <dbReference type="ARBA" id="ARBA00000900"/>
    </source>
</evidence>
<comment type="catalytic activity">
    <reaction evidence="1">
        <text>S-ubiquitinyl-[E2 ubiquitin-conjugating enzyme]-L-cysteine + [acceptor protein]-L-lysine = [E2 ubiquitin-conjugating enzyme]-L-cysteine + N(6)-ubiquitinyl-[acceptor protein]-L-lysine.</text>
        <dbReference type="EC" id="2.3.2.27"/>
    </reaction>
</comment>
<dbReference type="GO" id="GO:0006513">
    <property type="term" value="P:protein monoubiquitination"/>
    <property type="evidence" value="ECO:0007669"/>
    <property type="project" value="TreeGrafter"/>
</dbReference>
<dbReference type="InterPro" id="IPR018957">
    <property type="entry name" value="Znf_C3HC4_RING-type"/>
</dbReference>
<dbReference type="GO" id="GO:0000209">
    <property type="term" value="P:protein polyubiquitination"/>
    <property type="evidence" value="ECO:0007669"/>
    <property type="project" value="TreeGrafter"/>
</dbReference>
<proteinExistence type="predicted"/>
<evidence type="ECO:0000259" key="10">
    <source>
        <dbReference type="PROSITE" id="PS50089"/>
    </source>
</evidence>
<dbReference type="PANTHER" id="PTHR46077">
    <property type="entry name" value="E3 UBIQUITIN-PROTEIN LIGASE TOPORS"/>
    <property type="match status" value="1"/>
</dbReference>